<sequence length="369" mass="43255">KTKILIFSTILFLTFLLIMELGVRAFWEFEPNRVLCYHPVMGRSYCPETKGQLRENKVKMYIEVNADGLLGKAYPVKRIPGKYRIALLGDSFTSGEAIDPEIKFSGIWEKNLSNKIPTGVEVINFGVGGTGTWQQLQMFHIKARKYKPDLTIVAFCWCNDIENNIDKLKSGSMNPLLDEYEVGWYKHLNTKRKNFNKWLWNNSGLYQFTRTRYNRLEHYFKRMFLPDYMKKSAPYEEKNQSHPVYKKDTVSIFDDLLFFDSEGWDVTRKLIVKLKQEVQENGGELAVIHFGGLHQYRNFPALPLEQFDAFLESEGISHFNNFDLFLKIDDEFLKKIFIPNDGHFNEIGHRHFAEFSTDFLFNLINNSKV</sequence>
<proteinExistence type="predicted"/>
<evidence type="ECO:0000313" key="1">
    <source>
        <dbReference type="EMBL" id="SVC16505.1"/>
    </source>
</evidence>
<dbReference type="Gene3D" id="3.40.50.1110">
    <property type="entry name" value="SGNH hydrolase"/>
    <property type="match status" value="1"/>
</dbReference>
<dbReference type="InterPro" id="IPR036514">
    <property type="entry name" value="SGNH_hydro_sf"/>
</dbReference>
<dbReference type="CDD" id="cd00229">
    <property type="entry name" value="SGNH_hydrolase"/>
    <property type="match status" value="1"/>
</dbReference>
<reference evidence="1" key="1">
    <citation type="submission" date="2018-05" db="EMBL/GenBank/DDBJ databases">
        <authorList>
            <person name="Lanie J.A."/>
            <person name="Ng W.-L."/>
            <person name="Kazmierczak K.M."/>
            <person name="Andrzejewski T.M."/>
            <person name="Davidsen T.M."/>
            <person name="Wayne K.J."/>
            <person name="Tettelin H."/>
            <person name="Glass J.I."/>
            <person name="Rusch D."/>
            <person name="Podicherti R."/>
            <person name="Tsui H.-C.T."/>
            <person name="Winkler M.E."/>
        </authorList>
    </citation>
    <scope>NUCLEOTIDE SEQUENCE</scope>
</reference>
<name>A0A382JXX3_9ZZZZ</name>
<evidence type="ECO:0008006" key="2">
    <source>
        <dbReference type="Google" id="ProtNLM"/>
    </source>
</evidence>
<gene>
    <name evidence="1" type="ORF">METZ01_LOCUS269359</name>
</gene>
<accession>A0A382JXX3</accession>
<feature type="non-terminal residue" evidence="1">
    <location>
        <position position="1"/>
    </location>
</feature>
<dbReference type="AlphaFoldDB" id="A0A382JXX3"/>
<organism evidence="1">
    <name type="scientific">marine metagenome</name>
    <dbReference type="NCBI Taxonomy" id="408172"/>
    <lineage>
        <taxon>unclassified sequences</taxon>
        <taxon>metagenomes</taxon>
        <taxon>ecological metagenomes</taxon>
    </lineage>
</organism>
<dbReference type="EMBL" id="UINC01076900">
    <property type="protein sequence ID" value="SVC16505.1"/>
    <property type="molecule type" value="Genomic_DNA"/>
</dbReference>
<protein>
    <recommendedName>
        <fullName evidence="2">SGNH hydrolase-type esterase domain-containing protein</fullName>
    </recommendedName>
</protein>
<dbReference type="SUPFAM" id="SSF52266">
    <property type="entry name" value="SGNH hydrolase"/>
    <property type="match status" value="1"/>
</dbReference>